<keyword evidence="2" id="KW-1185">Reference proteome</keyword>
<evidence type="ECO:0000313" key="1">
    <source>
        <dbReference type="EMBL" id="VDL78744.1"/>
    </source>
</evidence>
<evidence type="ECO:0000313" key="3">
    <source>
        <dbReference type="WBParaSite" id="NBR_0001514901-mRNA-1"/>
    </source>
</evidence>
<evidence type="ECO:0000313" key="2">
    <source>
        <dbReference type="Proteomes" id="UP000271162"/>
    </source>
</evidence>
<reference evidence="3" key="1">
    <citation type="submission" date="2017-02" db="UniProtKB">
        <authorList>
            <consortium name="WormBaseParasite"/>
        </authorList>
    </citation>
    <scope>IDENTIFICATION</scope>
</reference>
<dbReference type="EMBL" id="UYSL01021617">
    <property type="protein sequence ID" value="VDL78744.1"/>
    <property type="molecule type" value="Genomic_DNA"/>
</dbReference>
<gene>
    <name evidence="1" type="ORF">NBR_LOCUS15150</name>
</gene>
<name>A0A0N4YEL7_NIPBR</name>
<proteinExistence type="predicted"/>
<dbReference type="Proteomes" id="UP000271162">
    <property type="component" value="Unassembled WGS sequence"/>
</dbReference>
<protein>
    <submittedName>
        <fullName evidence="3">Rhodanese domain-containing protein</fullName>
    </submittedName>
</protein>
<organism evidence="3">
    <name type="scientific">Nippostrongylus brasiliensis</name>
    <name type="common">Rat hookworm</name>
    <dbReference type="NCBI Taxonomy" id="27835"/>
    <lineage>
        <taxon>Eukaryota</taxon>
        <taxon>Metazoa</taxon>
        <taxon>Ecdysozoa</taxon>
        <taxon>Nematoda</taxon>
        <taxon>Chromadorea</taxon>
        <taxon>Rhabditida</taxon>
        <taxon>Rhabditina</taxon>
        <taxon>Rhabditomorpha</taxon>
        <taxon>Strongyloidea</taxon>
        <taxon>Heligmosomidae</taxon>
        <taxon>Nippostrongylus</taxon>
    </lineage>
</organism>
<reference evidence="1 2" key="2">
    <citation type="submission" date="2018-11" db="EMBL/GenBank/DDBJ databases">
        <authorList>
            <consortium name="Pathogen Informatics"/>
        </authorList>
    </citation>
    <scope>NUCLEOTIDE SEQUENCE [LARGE SCALE GENOMIC DNA]</scope>
</reference>
<dbReference type="WBParaSite" id="NBR_0001514901-mRNA-1">
    <property type="protein sequence ID" value="NBR_0001514901-mRNA-1"/>
    <property type="gene ID" value="NBR_0001514901"/>
</dbReference>
<sequence length="116" mass="12983">MGKGNEKEIFEFPDSTVNVNVKFKESDLQNLEESDGSSDANRITYPPHLIFDNLAHATASLIFDCRRSSELRMPSLAWMERVTPSIRSHGSKYLYQALAAKFNPTVSVLVSAGFIE</sequence>
<dbReference type="AlphaFoldDB" id="A0A0N4YEL7"/>
<accession>A0A0N4YEL7</accession>